<name>A0A2S9JBN0_9HYPH</name>
<sequence length="394" mass="41403">MALINLNLINNTTTTINSSNFHTGDTVALGLVSSATLIVDGVNADVTSFAGVSGLSNTTFNVINGATLTVEAQLAAVGAGSTFHYIIGAGSTLNLNSALIGIDVLQTTTVDFAGSTGSGHFVYTPPGIGLSLLSPTPTIINASAGDRVTVNGATSVSQSGNIVTFHGGLLGLGTLATYVIPAGATYTFNNTDDTLTFITPCFVRGTMIATPEGEVPVEKLKVGDLVISLVKEVAEITWVGKRTIDPKTLDKPRNDLPIRFCAGAISENVPHRDLLVSPDHCIFIGGVLIPAKLLINDTTVTQKFSQAPIDYFHIELEKHDVLWAEGAMAESYLDLGNKNAFLEPGVLQFVSPRIREAKACYPIAYVGPAVDKARDMIAERERAIGDKTAEAIAS</sequence>
<gene>
    <name evidence="2" type="ORF">C5750_23235</name>
</gene>
<organism evidence="2 3">
    <name type="scientific">Phyllobacterium myrsinacearum</name>
    <dbReference type="NCBI Taxonomy" id="28101"/>
    <lineage>
        <taxon>Bacteria</taxon>
        <taxon>Pseudomonadati</taxon>
        <taxon>Pseudomonadota</taxon>
        <taxon>Alphaproteobacteria</taxon>
        <taxon>Hyphomicrobiales</taxon>
        <taxon>Phyllobacteriaceae</taxon>
        <taxon>Phyllobacterium</taxon>
    </lineage>
</organism>
<proteinExistence type="predicted"/>
<dbReference type="EMBL" id="PVBT01000008">
    <property type="protein sequence ID" value="PRD50229.1"/>
    <property type="molecule type" value="Genomic_DNA"/>
</dbReference>
<dbReference type="InterPro" id="IPR028992">
    <property type="entry name" value="Hedgehog/Intein_dom"/>
</dbReference>
<evidence type="ECO:0000313" key="3">
    <source>
        <dbReference type="Proteomes" id="UP000238563"/>
    </source>
</evidence>
<dbReference type="SUPFAM" id="SSF51294">
    <property type="entry name" value="Hedgehog/intein (Hint) domain"/>
    <property type="match status" value="1"/>
</dbReference>
<protein>
    <recommendedName>
        <fullName evidence="1">Hedgehog/Intein (Hint) domain-containing protein</fullName>
    </recommendedName>
</protein>
<dbReference type="AlphaFoldDB" id="A0A2S9JBN0"/>
<dbReference type="Proteomes" id="UP000238563">
    <property type="component" value="Unassembled WGS sequence"/>
</dbReference>
<accession>A0A2S9JBN0</accession>
<dbReference type="OrthoDB" id="6305173at2"/>
<reference evidence="2 3" key="1">
    <citation type="submission" date="2018-02" db="EMBL/GenBank/DDBJ databases">
        <title>The draft genome of Phyllobacterium myrsinacearum DSM5892.</title>
        <authorList>
            <person name="Li L."/>
            <person name="Liu L."/>
            <person name="Zhang X."/>
            <person name="Wang T."/>
        </authorList>
    </citation>
    <scope>NUCLEOTIDE SEQUENCE [LARGE SCALE GENOMIC DNA]</scope>
    <source>
        <strain evidence="2 3">DSM 5892</strain>
    </source>
</reference>
<dbReference type="InterPro" id="IPR036844">
    <property type="entry name" value="Hint_dom_sf"/>
</dbReference>
<evidence type="ECO:0000259" key="1">
    <source>
        <dbReference type="Pfam" id="PF13403"/>
    </source>
</evidence>
<comment type="caution">
    <text evidence="2">The sequence shown here is derived from an EMBL/GenBank/DDBJ whole genome shotgun (WGS) entry which is preliminary data.</text>
</comment>
<dbReference type="Gene3D" id="2.170.16.10">
    <property type="entry name" value="Hedgehog/Intein (Hint) domain"/>
    <property type="match status" value="1"/>
</dbReference>
<keyword evidence="3" id="KW-1185">Reference proteome</keyword>
<feature type="domain" description="Hedgehog/Intein (Hint)" evidence="1">
    <location>
        <begin position="200"/>
        <end position="334"/>
    </location>
</feature>
<dbReference type="RefSeq" id="WP_105737222.1">
    <property type="nucleotide sequence ID" value="NZ_PVBT01000008.1"/>
</dbReference>
<evidence type="ECO:0000313" key="2">
    <source>
        <dbReference type="EMBL" id="PRD50229.1"/>
    </source>
</evidence>
<dbReference type="Pfam" id="PF13403">
    <property type="entry name" value="Hint_2"/>
    <property type="match status" value="1"/>
</dbReference>